<keyword evidence="3" id="KW-1185">Reference proteome</keyword>
<organism evidence="2 3">
    <name type="scientific">Vigna unguiculata</name>
    <name type="common">Cowpea</name>
    <dbReference type="NCBI Taxonomy" id="3917"/>
    <lineage>
        <taxon>Eukaryota</taxon>
        <taxon>Viridiplantae</taxon>
        <taxon>Streptophyta</taxon>
        <taxon>Embryophyta</taxon>
        <taxon>Tracheophyta</taxon>
        <taxon>Spermatophyta</taxon>
        <taxon>Magnoliopsida</taxon>
        <taxon>eudicotyledons</taxon>
        <taxon>Gunneridae</taxon>
        <taxon>Pentapetalae</taxon>
        <taxon>rosids</taxon>
        <taxon>fabids</taxon>
        <taxon>Fabales</taxon>
        <taxon>Fabaceae</taxon>
        <taxon>Papilionoideae</taxon>
        <taxon>50 kb inversion clade</taxon>
        <taxon>NPAAA clade</taxon>
        <taxon>indigoferoid/millettioid clade</taxon>
        <taxon>Phaseoleae</taxon>
        <taxon>Vigna</taxon>
    </lineage>
</organism>
<dbReference type="EMBL" id="CP039354">
    <property type="protein sequence ID" value="QCE10359.1"/>
    <property type="molecule type" value="Genomic_DNA"/>
</dbReference>
<evidence type="ECO:0000313" key="3">
    <source>
        <dbReference type="Proteomes" id="UP000501690"/>
    </source>
</evidence>
<proteinExistence type="predicted"/>
<evidence type="ECO:0000256" key="1">
    <source>
        <dbReference type="SAM" id="MobiDB-lite"/>
    </source>
</evidence>
<gene>
    <name evidence="2" type="ORF">DEO72_LG10g1589</name>
</gene>
<feature type="compositionally biased region" description="Polar residues" evidence="1">
    <location>
        <begin position="115"/>
        <end position="127"/>
    </location>
</feature>
<protein>
    <submittedName>
        <fullName evidence="2">Uncharacterized protein</fullName>
    </submittedName>
</protein>
<reference evidence="2 3" key="1">
    <citation type="submission" date="2019-04" db="EMBL/GenBank/DDBJ databases">
        <title>An improved genome assembly and genetic linkage map for asparagus bean, Vigna unguiculata ssp. sesquipedialis.</title>
        <authorList>
            <person name="Xia Q."/>
            <person name="Zhang R."/>
            <person name="Dong Y."/>
        </authorList>
    </citation>
    <scope>NUCLEOTIDE SEQUENCE [LARGE SCALE GENOMIC DNA]</scope>
    <source>
        <tissue evidence="2">Leaf</tissue>
    </source>
</reference>
<name>A0A4D6NCV9_VIGUN</name>
<accession>A0A4D6NCV9</accession>
<dbReference type="AlphaFoldDB" id="A0A4D6NCV9"/>
<evidence type="ECO:0000313" key="2">
    <source>
        <dbReference type="EMBL" id="QCE10359.1"/>
    </source>
</evidence>
<sequence>MKGRRRVMGCGVLSCRPDTTGLRGVGGMPGTPHSCLVYTSRCVYETAVGRARHPTYPPQTGCVRPDTTGLRGVGGMPGTPHSCLVYTSRCVYETAVGRARHPTYPPQTGCVRSAAQDTPTHHPSPSMHTGWGVASGNRPPNLTFDTSGSPAAATSCAAAQLVAFAGEPDVLKVRLGVRFPLATTHPV</sequence>
<dbReference type="Proteomes" id="UP000501690">
    <property type="component" value="Linkage Group LG10"/>
</dbReference>
<feature type="region of interest" description="Disordered" evidence="1">
    <location>
        <begin position="112"/>
        <end position="149"/>
    </location>
</feature>
<feature type="compositionally biased region" description="Polar residues" evidence="1">
    <location>
        <begin position="138"/>
        <end position="149"/>
    </location>
</feature>